<protein>
    <submittedName>
        <fullName evidence="1">Uncharacterized protein</fullName>
    </submittedName>
</protein>
<evidence type="ECO:0000313" key="2">
    <source>
        <dbReference type="Proteomes" id="UP000076532"/>
    </source>
</evidence>
<gene>
    <name evidence="1" type="ORF">FIBSPDRAFT_357035</name>
</gene>
<dbReference type="AlphaFoldDB" id="A0A166PHU3"/>
<name>A0A166PHU3_9AGAM</name>
<evidence type="ECO:0000313" key="1">
    <source>
        <dbReference type="EMBL" id="KZP26110.1"/>
    </source>
</evidence>
<keyword evidence="2" id="KW-1185">Reference proteome</keyword>
<proteinExistence type="predicted"/>
<sequence>MSSINRLSRLEGASFCNDITISSLPPEILAHIFSLHRNLGSRQIWSDMTSPSIRVSHVSRMWRDTALSMPWLWTVLTSPLPRSKSFIEAPSHTKAFYDTMVARSKDTLLGISIQLDTLSNERPGHTMLVEIVISHAHRLGHLWISAPWRFLIHHMPTLHGLSSPQLTHMLVANAEANESMTLEHDRQRIGRIFTGGAGKLQHFEGAKIGPLFQPPLCSLTSMTLFLDTPVSYGVLCSILSEAAPALVQLHMLLSFIINPTRLSSCATMPVLATMTIISRRDTTFATIEMIRAPSLRVLDLLLVQYGNDQDLHHQRHVPIYGSTADRYPSLDELRLRGFLERGLLAPFPTITQLIIDDIRPPTELHKIFDPQQPGFSSLLPGLRLIAAPPRFDQDIQDFFAARMKTE</sequence>
<dbReference type="OrthoDB" id="3353710at2759"/>
<dbReference type="Proteomes" id="UP000076532">
    <property type="component" value="Unassembled WGS sequence"/>
</dbReference>
<organism evidence="1 2">
    <name type="scientific">Athelia psychrophila</name>
    <dbReference type="NCBI Taxonomy" id="1759441"/>
    <lineage>
        <taxon>Eukaryota</taxon>
        <taxon>Fungi</taxon>
        <taxon>Dikarya</taxon>
        <taxon>Basidiomycota</taxon>
        <taxon>Agaricomycotina</taxon>
        <taxon>Agaricomycetes</taxon>
        <taxon>Agaricomycetidae</taxon>
        <taxon>Atheliales</taxon>
        <taxon>Atheliaceae</taxon>
        <taxon>Athelia</taxon>
    </lineage>
</organism>
<accession>A0A166PHU3</accession>
<reference evidence="1 2" key="1">
    <citation type="journal article" date="2016" name="Mol. Biol. Evol.">
        <title>Comparative Genomics of Early-Diverging Mushroom-Forming Fungi Provides Insights into the Origins of Lignocellulose Decay Capabilities.</title>
        <authorList>
            <person name="Nagy L.G."/>
            <person name="Riley R."/>
            <person name="Tritt A."/>
            <person name="Adam C."/>
            <person name="Daum C."/>
            <person name="Floudas D."/>
            <person name="Sun H."/>
            <person name="Yadav J.S."/>
            <person name="Pangilinan J."/>
            <person name="Larsson K.H."/>
            <person name="Matsuura K."/>
            <person name="Barry K."/>
            <person name="Labutti K."/>
            <person name="Kuo R."/>
            <person name="Ohm R.A."/>
            <person name="Bhattacharya S.S."/>
            <person name="Shirouzu T."/>
            <person name="Yoshinaga Y."/>
            <person name="Martin F.M."/>
            <person name="Grigoriev I.V."/>
            <person name="Hibbett D.S."/>
        </authorList>
    </citation>
    <scope>NUCLEOTIDE SEQUENCE [LARGE SCALE GENOMIC DNA]</scope>
    <source>
        <strain evidence="1 2">CBS 109695</strain>
    </source>
</reference>
<dbReference type="Gene3D" id="1.20.1280.50">
    <property type="match status" value="1"/>
</dbReference>
<dbReference type="EMBL" id="KV417516">
    <property type="protein sequence ID" value="KZP26110.1"/>
    <property type="molecule type" value="Genomic_DNA"/>
</dbReference>